<keyword evidence="5" id="KW-1185">Reference proteome</keyword>
<dbReference type="EMBL" id="MTSL01000065">
    <property type="protein sequence ID" value="PJF19327.1"/>
    <property type="molecule type" value="Genomic_DNA"/>
</dbReference>
<dbReference type="InterPro" id="IPR006685">
    <property type="entry name" value="MscS_channel_2nd"/>
</dbReference>
<keyword evidence="1" id="KW-0472">Membrane</keyword>
<evidence type="ECO:0000259" key="3">
    <source>
        <dbReference type="Pfam" id="PF25886"/>
    </source>
</evidence>
<reference evidence="4 5" key="1">
    <citation type="submission" date="2016-10" db="EMBL/GenBank/DDBJ databases">
        <title>The genome of Paramicrosporidium saccamoebae is the missing link in understanding Cryptomycota and Microsporidia evolution.</title>
        <authorList>
            <person name="Quandt C.A."/>
            <person name="Beaudet D."/>
            <person name="Corsaro D."/>
            <person name="Michel R."/>
            <person name="Corradi N."/>
            <person name="James T."/>
        </authorList>
    </citation>
    <scope>NUCLEOTIDE SEQUENCE [LARGE SCALE GENOMIC DNA]</scope>
    <source>
        <strain evidence="4 5">KSL3</strain>
    </source>
</reference>
<evidence type="ECO:0000313" key="5">
    <source>
        <dbReference type="Proteomes" id="UP000240830"/>
    </source>
</evidence>
<keyword evidence="1" id="KW-0812">Transmembrane</keyword>
<dbReference type="AlphaFoldDB" id="A0A2H9TNK2"/>
<feature type="transmembrane region" description="Helical" evidence="1">
    <location>
        <begin position="42"/>
        <end position="64"/>
    </location>
</feature>
<accession>A0A2H9TNK2</accession>
<evidence type="ECO:0000256" key="1">
    <source>
        <dbReference type="SAM" id="Phobius"/>
    </source>
</evidence>
<dbReference type="Proteomes" id="UP000240830">
    <property type="component" value="Unassembled WGS sequence"/>
</dbReference>
<feature type="transmembrane region" description="Helical" evidence="1">
    <location>
        <begin position="219"/>
        <end position="237"/>
    </location>
</feature>
<feature type="domain" description="Mechanosensitive ion channel MscS" evidence="2">
    <location>
        <begin position="412"/>
        <end position="469"/>
    </location>
</feature>
<feature type="transmembrane region" description="Helical" evidence="1">
    <location>
        <begin position="361"/>
        <end position="378"/>
    </location>
</feature>
<dbReference type="InterPro" id="IPR010920">
    <property type="entry name" value="LSM_dom_sf"/>
</dbReference>
<proteinExistence type="predicted"/>
<dbReference type="SUPFAM" id="SSF50182">
    <property type="entry name" value="Sm-like ribonucleoproteins"/>
    <property type="match status" value="1"/>
</dbReference>
<dbReference type="GO" id="GO:0006874">
    <property type="term" value="P:intracellular calcium ion homeostasis"/>
    <property type="evidence" value="ECO:0007669"/>
    <property type="project" value="TreeGrafter"/>
</dbReference>
<comment type="caution">
    <text evidence="4">The sequence shown here is derived from an EMBL/GenBank/DDBJ whole genome shotgun (WGS) entry which is preliminary data.</text>
</comment>
<feature type="transmembrane region" description="Helical" evidence="1">
    <location>
        <begin position="93"/>
        <end position="122"/>
    </location>
</feature>
<organism evidence="4 5">
    <name type="scientific">Paramicrosporidium saccamoebae</name>
    <dbReference type="NCBI Taxonomy" id="1246581"/>
    <lineage>
        <taxon>Eukaryota</taxon>
        <taxon>Fungi</taxon>
        <taxon>Fungi incertae sedis</taxon>
        <taxon>Cryptomycota</taxon>
        <taxon>Cryptomycota incertae sedis</taxon>
        <taxon>Paramicrosporidium</taxon>
    </lineage>
</organism>
<gene>
    <name evidence="4" type="ORF">PSACC_00823</name>
</gene>
<dbReference type="Pfam" id="PF25886">
    <property type="entry name" value="Msy1"/>
    <property type="match status" value="1"/>
</dbReference>
<dbReference type="OrthoDB" id="544685at2759"/>
<dbReference type="InterPro" id="IPR058650">
    <property type="entry name" value="Msy1/2-like"/>
</dbReference>
<dbReference type="GO" id="GO:0005262">
    <property type="term" value="F:calcium channel activity"/>
    <property type="evidence" value="ECO:0007669"/>
    <property type="project" value="TreeGrafter"/>
</dbReference>
<dbReference type="PANTHER" id="PTHR31323">
    <property type="entry name" value="MECHANOSENSITIVE ION CHANNEL PROTEIN MSY2"/>
    <property type="match status" value="1"/>
</dbReference>
<dbReference type="GO" id="GO:0016020">
    <property type="term" value="C:membrane"/>
    <property type="evidence" value="ECO:0007669"/>
    <property type="project" value="InterPro"/>
</dbReference>
<feature type="transmembrane region" description="Helical" evidence="1">
    <location>
        <begin position="143"/>
        <end position="164"/>
    </location>
</feature>
<feature type="transmembrane region" description="Helical" evidence="1">
    <location>
        <begin position="384"/>
        <end position="403"/>
    </location>
</feature>
<feature type="domain" description="Mechanosensitive ion channel protein Msy1/2-like transmembrane" evidence="3">
    <location>
        <begin position="41"/>
        <end position="244"/>
    </location>
</feature>
<dbReference type="PANTHER" id="PTHR31323:SF1">
    <property type="entry name" value="MECHANOSENSITIVE ION CHANNEL PROTEIN"/>
    <property type="match status" value="1"/>
</dbReference>
<name>A0A2H9TNK2_9FUNG</name>
<protein>
    <submittedName>
        <fullName evidence="4">EF-Hand 1, calcium-binding site domain-containing protein</fullName>
    </submittedName>
</protein>
<evidence type="ECO:0000313" key="4">
    <source>
        <dbReference type="EMBL" id="PJF19327.1"/>
    </source>
</evidence>
<keyword evidence="1" id="KW-1133">Transmembrane helix</keyword>
<dbReference type="Pfam" id="PF00924">
    <property type="entry name" value="MS_channel_2nd"/>
    <property type="match status" value="1"/>
</dbReference>
<sequence length="578" mass="65635">MTSIAPHKKDKEHSKIGELRDMTSQRFDWHEGTFSGYKRGQIWTMIFFHIVLCTVLLLVPIFLYDKGFITGSYPLFASEPPATYEWKLEMLRWAIFAASGYAGFVVTDALAVLCVYGAFYFYSLRGKEAPQKVQRGFDQMIFLYKYVAYFTETLVLLLTSFWLFPLTLDEQAQALFSLGEIKAGSTAGEAAEKLSGLSITNYLKAYSTGHSLQFIVNRAAASLFVLSALILVEKVIIQRISTTFYKRAFGRRLEDNKFALKTTKRLAVAVAQDHGDEKTQSKIIFKRLCPSHRETISMSDIAVHLPTADAERYFGLIDTEATGDMNYEQFERAIARSYSEREDLRMSLLDQDNVIGKLDQLFLVFVWAVAALSWLMLFQVSLRTVLAALTGIGGLVLAVATGTMKTAFESIVFVIFTHPFDVGDQVIIGNEVHYVKELGLWTSTFLGPQYRVTYIANSKLRNEMIINNRRSPFQSERIKFNVVPSTPNDKIVALEAKLCAFLQKNSKDFLPKLNLGGFTIINHDTMTINVHIFHRGNFQDEELRTRRTRTFVLYLRDAISECGITLSPPEEVILRHLK</sequence>
<evidence type="ECO:0000259" key="2">
    <source>
        <dbReference type="Pfam" id="PF00924"/>
    </source>
</evidence>